<evidence type="ECO:0000313" key="2">
    <source>
        <dbReference type="Proteomes" id="UP001552479"/>
    </source>
</evidence>
<sequence>MKPHLDSDESDAFERGTKQMFVLGKAEVPGDELESFDLRPVLRPECNAPRKPRLDTEDLNSYPAYLRVEDNGSGPDCLERPWR</sequence>
<keyword evidence="2" id="KW-1185">Reference proteome</keyword>
<dbReference type="RefSeq" id="WP_366089962.1">
    <property type="nucleotide sequence ID" value="NZ_JBFASG010000036.1"/>
</dbReference>
<organism evidence="1 2">
    <name type="scientific">Streptomyces roseoverticillatus</name>
    <dbReference type="NCBI Taxonomy" id="66429"/>
    <lineage>
        <taxon>Bacteria</taxon>
        <taxon>Bacillati</taxon>
        <taxon>Actinomycetota</taxon>
        <taxon>Actinomycetes</taxon>
        <taxon>Kitasatosporales</taxon>
        <taxon>Streptomycetaceae</taxon>
        <taxon>Streptomyces</taxon>
    </lineage>
</organism>
<evidence type="ECO:0000313" key="1">
    <source>
        <dbReference type="EMBL" id="MEV4926580.1"/>
    </source>
</evidence>
<name>A0ABV3J299_9ACTN</name>
<comment type="caution">
    <text evidence="1">The sequence shown here is derived from an EMBL/GenBank/DDBJ whole genome shotgun (WGS) entry which is preliminary data.</text>
</comment>
<dbReference type="Proteomes" id="UP001552479">
    <property type="component" value="Unassembled WGS sequence"/>
</dbReference>
<accession>A0ABV3J299</accession>
<proteinExistence type="predicted"/>
<gene>
    <name evidence="1" type="ORF">AB0L03_27795</name>
</gene>
<reference evidence="1 2" key="1">
    <citation type="submission" date="2024-06" db="EMBL/GenBank/DDBJ databases">
        <title>The Natural Products Discovery Center: Release of the First 8490 Sequenced Strains for Exploring Actinobacteria Biosynthetic Diversity.</title>
        <authorList>
            <person name="Kalkreuter E."/>
            <person name="Kautsar S.A."/>
            <person name="Yang D."/>
            <person name="Bader C.D."/>
            <person name="Teijaro C.N."/>
            <person name="Fluegel L."/>
            <person name="Davis C.M."/>
            <person name="Simpson J.R."/>
            <person name="Lauterbach L."/>
            <person name="Steele A.D."/>
            <person name="Gui C."/>
            <person name="Meng S."/>
            <person name="Li G."/>
            <person name="Viehrig K."/>
            <person name="Ye F."/>
            <person name="Su P."/>
            <person name="Kiefer A.F."/>
            <person name="Nichols A."/>
            <person name="Cepeda A.J."/>
            <person name="Yan W."/>
            <person name="Fan B."/>
            <person name="Jiang Y."/>
            <person name="Adhikari A."/>
            <person name="Zheng C.-J."/>
            <person name="Schuster L."/>
            <person name="Cowan T.M."/>
            <person name="Smanski M.J."/>
            <person name="Chevrette M.G."/>
            <person name="De Carvalho L.P.S."/>
            <person name="Shen B."/>
        </authorList>
    </citation>
    <scope>NUCLEOTIDE SEQUENCE [LARGE SCALE GENOMIC DNA]</scope>
    <source>
        <strain evidence="1 2">NPDC053791</strain>
    </source>
</reference>
<protein>
    <submittedName>
        <fullName evidence="1">Uncharacterized protein</fullName>
    </submittedName>
</protein>
<dbReference type="EMBL" id="JBFASG010000036">
    <property type="protein sequence ID" value="MEV4926580.1"/>
    <property type="molecule type" value="Genomic_DNA"/>
</dbReference>